<feature type="domain" description="F-box" evidence="1">
    <location>
        <begin position="2"/>
        <end position="38"/>
    </location>
</feature>
<dbReference type="PROSITE" id="PS50181">
    <property type="entry name" value="FBOX"/>
    <property type="match status" value="1"/>
</dbReference>
<evidence type="ECO:0000259" key="1">
    <source>
        <dbReference type="PROSITE" id="PS50181"/>
    </source>
</evidence>
<dbReference type="InterPro" id="IPR036047">
    <property type="entry name" value="F-box-like_dom_sf"/>
</dbReference>
<gene>
    <name evidence="2" type="ORF">HU200_049043</name>
</gene>
<dbReference type="EMBL" id="JACEFO010002210">
    <property type="protein sequence ID" value="KAF8672975.1"/>
    <property type="molecule type" value="Genomic_DNA"/>
</dbReference>
<organism evidence="2 3">
    <name type="scientific">Digitaria exilis</name>
    <dbReference type="NCBI Taxonomy" id="1010633"/>
    <lineage>
        <taxon>Eukaryota</taxon>
        <taxon>Viridiplantae</taxon>
        <taxon>Streptophyta</taxon>
        <taxon>Embryophyta</taxon>
        <taxon>Tracheophyta</taxon>
        <taxon>Spermatophyta</taxon>
        <taxon>Magnoliopsida</taxon>
        <taxon>Liliopsida</taxon>
        <taxon>Poales</taxon>
        <taxon>Poaceae</taxon>
        <taxon>PACMAD clade</taxon>
        <taxon>Panicoideae</taxon>
        <taxon>Panicodae</taxon>
        <taxon>Paniceae</taxon>
        <taxon>Anthephorinae</taxon>
        <taxon>Digitaria</taxon>
    </lineage>
</organism>
<dbReference type="SMART" id="SM00256">
    <property type="entry name" value="FBOX"/>
    <property type="match status" value="1"/>
</dbReference>
<name>A0A835AWN9_9POAL</name>
<evidence type="ECO:0000313" key="3">
    <source>
        <dbReference type="Proteomes" id="UP000636709"/>
    </source>
</evidence>
<dbReference type="InterPro" id="IPR053781">
    <property type="entry name" value="F-box_AtFBL13-like"/>
</dbReference>
<comment type="caution">
    <text evidence="2">The sequence shown here is derived from an EMBL/GenBank/DDBJ whole genome shotgun (WGS) entry which is preliminary data.</text>
</comment>
<keyword evidence="3" id="KW-1185">Reference proteome</keyword>
<dbReference type="Pfam" id="PF00646">
    <property type="entry name" value="F-box"/>
    <property type="match status" value="1"/>
</dbReference>
<dbReference type="Gene3D" id="1.20.1280.50">
    <property type="match status" value="1"/>
</dbReference>
<dbReference type="SUPFAM" id="SSF81383">
    <property type="entry name" value="F-box domain"/>
    <property type="match status" value="1"/>
</dbReference>
<dbReference type="PANTHER" id="PTHR32141">
    <property type="match status" value="1"/>
</dbReference>
<dbReference type="AlphaFoldDB" id="A0A835AWN9"/>
<sequence>MAFCLSDLPDDVLQRILSFVPTKDAASTSVLSRRWRGLWPTPARAVILDTRSYAHRRDVPAAGAFFHGAGAALAAHGRVRSLAVHVEAYEHDVERFMSRMNHSPGRNNHRRDDGRYVAGEVLGHPACLGVEELTVSAKLPSGSSSPETMTARDEQKVTSERQYVGLDLSPPPPATAAFPSIMAVRLQRTAVLLFTLREMIAASPQLNSLRLKHVYITSKVCLPDDDKDGNSNYGSGRYSGYGYNNNNYKDDPDPKTDADRRFWVFMKNMSNTKFLKLKLGFAIGDIAIAGKKKRHRVLLCDALLGNLERLEVEGQYNPGSDVAVTIGNLLQCCPVVRDLRLKLNTSAGHFARRRNLEVCLGGEGDSDDPCEAADIPGLSDKCLSFNCLRGSLRRVSLQFRMDKKSNIFGTQLVKFFAEKTVGLEEMHIDDGNRKMCEHINRKVGGRRRRSPSTSTARTQRGFMYRPDWTDGCLTSVHGRAPPPGNPPVFAATSG</sequence>
<reference evidence="2" key="1">
    <citation type="submission" date="2020-07" db="EMBL/GenBank/DDBJ databases">
        <title>Genome sequence and genetic diversity analysis of an under-domesticated orphan crop, white fonio (Digitaria exilis).</title>
        <authorList>
            <person name="Bennetzen J.L."/>
            <person name="Chen S."/>
            <person name="Ma X."/>
            <person name="Wang X."/>
            <person name="Yssel A.E.J."/>
            <person name="Chaluvadi S.R."/>
            <person name="Johnson M."/>
            <person name="Gangashetty P."/>
            <person name="Hamidou F."/>
            <person name="Sanogo M.D."/>
            <person name="Zwaenepoel A."/>
            <person name="Wallace J."/>
            <person name="Van De Peer Y."/>
            <person name="Van Deynze A."/>
        </authorList>
    </citation>
    <scope>NUCLEOTIDE SEQUENCE</scope>
    <source>
        <tissue evidence="2">Leaves</tissue>
    </source>
</reference>
<proteinExistence type="predicted"/>
<dbReference type="OrthoDB" id="695972at2759"/>
<evidence type="ECO:0000313" key="2">
    <source>
        <dbReference type="EMBL" id="KAF8672975.1"/>
    </source>
</evidence>
<dbReference type="PANTHER" id="PTHR32141:SF26">
    <property type="entry name" value="OS08G0328600 PROTEIN"/>
    <property type="match status" value="1"/>
</dbReference>
<accession>A0A835AWN9</accession>
<dbReference type="CDD" id="cd22160">
    <property type="entry name" value="F-box_AtFBL13-like"/>
    <property type="match status" value="1"/>
</dbReference>
<dbReference type="InterPro" id="IPR055302">
    <property type="entry name" value="F-box_dom-containing"/>
</dbReference>
<dbReference type="Proteomes" id="UP000636709">
    <property type="component" value="Unassembled WGS sequence"/>
</dbReference>
<protein>
    <recommendedName>
        <fullName evidence="1">F-box domain-containing protein</fullName>
    </recommendedName>
</protein>
<dbReference type="InterPro" id="IPR001810">
    <property type="entry name" value="F-box_dom"/>
</dbReference>